<protein>
    <recommendedName>
        <fullName evidence="12">UDP-N-acetylglucosamine 1-carboxyvinyltransferase</fullName>
        <ecNumber evidence="11">2.5.1.7</ecNumber>
    </recommendedName>
    <alternativeName>
        <fullName evidence="13">Enoylpyruvate transferase</fullName>
    </alternativeName>
    <alternativeName>
        <fullName evidence="14">UDP-N-acetylglucosamine enolpyruvyl transferase</fullName>
    </alternativeName>
</protein>
<evidence type="ECO:0000256" key="15">
    <source>
        <dbReference type="ARBA" id="ARBA00047527"/>
    </source>
</evidence>
<dbReference type="GO" id="GO:0009252">
    <property type="term" value="P:peptidoglycan biosynthetic process"/>
    <property type="evidence" value="ECO:0007669"/>
    <property type="project" value="UniProtKB-KW"/>
</dbReference>
<dbReference type="SUPFAM" id="SSF55205">
    <property type="entry name" value="EPT/RTPC-like"/>
    <property type="match status" value="1"/>
</dbReference>
<evidence type="ECO:0000256" key="2">
    <source>
        <dbReference type="ARBA" id="ARBA00004752"/>
    </source>
</evidence>
<proteinExistence type="inferred from homology"/>
<evidence type="ECO:0000259" key="16">
    <source>
        <dbReference type="Pfam" id="PF00275"/>
    </source>
</evidence>
<dbReference type="NCBIfam" id="TIGR01072">
    <property type="entry name" value="murA"/>
    <property type="match status" value="1"/>
</dbReference>
<evidence type="ECO:0000256" key="9">
    <source>
        <dbReference type="ARBA" id="ARBA00023316"/>
    </source>
</evidence>
<dbReference type="EC" id="2.5.1.7" evidence="11"/>
<dbReference type="Pfam" id="PF00275">
    <property type="entry name" value="EPSP_synthase"/>
    <property type="match status" value="1"/>
</dbReference>
<keyword evidence="4" id="KW-0132">Cell division</keyword>
<evidence type="ECO:0000256" key="3">
    <source>
        <dbReference type="ARBA" id="ARBA00022490"/>
    </source>
</evidence>
<evidence type="ECO:0000256" key="4">
    <source>
        <dbReference type="ARBA" id="ARBA00022618"/>
    </source>
</evidence>
<comment type="similarity">
    <text evidence="10">Belongs to the EPSP synthase family. MurA subfamily.</text>
</comment>
<evidence type="ECO:0000256" key="11">
    <source>
        <dbReference type="ARBA" id="ARBA00039108"/>
    </source>
</evidence>
<keyword evidence="9" id="KW-0961">Cell wall biogenesis/degradation</keyword>
<dbReference type="InterPro" id="IPR001986">
    <property type="entry name" value="Enolpyruvate_Tfrase_dom"/>
</dbReference>
<evidence type="ECO:0000256" key="14">
    <source>
        <dbReference type="ARBA" id="ARBA00042842"/>
    </source>
</evidence>
<dbReference type="InterPro" id="IPR013792">
    <property type="entry name" value="RNA3'P_cycl/enolpyr_Trfase_a/b"/>
</dbReference>
<dbReference type="InterPro" id="IPR050068">
    <property type="entry name" value="MurA_subfamily"/>
</dbReference>
<dbReference type="CDD" id="cd01555">
    <property type="entry name" value="UdpNAET"/>
    <property type="match status" value="1"/>
</dbReference>
<evidence type="ECO:0000313" key="17">
    <source>
        <dbReference type="EMBL" id="CAB4557285.1"/>
    </source>
</evidence>
<evidence type="ECO:0000256" key="7">
    <source>
        <dbReference type="ARBA" id="ARBA00022984"/>
    </source>
</evidence>
<evidence type="ECO:0000256" key="5">
    <source>
        <dbReference type="ARBA" id="ARBA00022679"/>
    </source>
</evidence>
<keyword evidence="3" id="KW-0963">Cytoplasm</keyword>
<dbReference type="NCBIfam" id="NF006873">
    <property type="entry name" value="PRK09369.1"/>
    <property type="match status" value="1"/>
</dbReference>
<organism evidence="17">
    <name type="scientific">freshwater metagenome</name>
    <dbReference type="NCBI Taxonomy" id="449393"/>
    <lineage>
        <taxon>unclassified sequences</taxon>
        <taxon>metagenomes</taxon>
        <taxon>ecological metagenomes</taxon>
    </lineage>
</organism>
<comment type="subcellular location">
    <subcellularLocation>
        <location evidence="1">Cytoplasm</location>
    </subcellularLocation>
</comment>
<dbReference type="GO" id="GO:0008760">
    <property type="term" value="F:UDP-N-acetylglucosamine 1-carboxyvinyltransferase activity"/>
    <property type="evidence" value="ECO:0007669"/>
    <property type="project" value="UniProtKB-EC"/>
</dbReference>
<gene>
    <name evidence="17" type="ORF">UFOPK1358_01997</name>
</gene>
<dbReference type="EMBL" id="CAEZSF010000291">
    <property type="protein sequence ID" value="CAB4557285.1"/>
    <property type="molecule type" value="Genomic_DNA"/>
</dbReference>
<dbReference type="GO" id="GO:0051301">
    <property type="term" value="P:cell division"/>
    <property type="evidence" value="ECO:0007669"/>
    <property type="project" value="UniProtKB-KW"/>
</dbReference>
<evidence type="ECO:0000256" key="1">
    <source>
        <dbReference type="ARBA" id="ARBA00004496"/>
    </source>
</evidence>
<dbReference type="PANTHER" id="PTHR43783">
    <property type="entry name" value="UDP-N-ACETYLGLUCOSAMINE 1-CARBOXYVINYLTRANSFERASE"/>
    <property type="match status" value="1"/>
</dbReference>
<keyword evidence="7" id="KW-0573">Peptidoglycan synthesis</keyword>
<name>A0A6J6D1R4_9ZZZZ</name>
<keyword evidence="8" id="KW-0131">Cell cycle</keyword>
<evidence type="ECO:0000256" key="13">
    <source>
        <dbReference type="ARBA" id="ARBA00042443"/>
    </source>
</evidence>
<comment type="pathway">
    <text evidence="2">Cell wall biogenesis; peptidoglycan biosynthesis.</text>
</comment>
<dbReference type="GO" id="GO:0019277">
    <property type="term" value="P:UDP-N-acetylgalactosamine biosynthetic process"/>
    <property type="evidence" value="ECO:0007669"/>
    <property type="project" value="InterPro"/>
</dbReference>
<keyword evidence="5" id="KW-0808">Transferase</keyword>
<dbReference type="GO" id="GO:0071555">
    <property type="term" value="P:cell wall organization"/>
    <property type="evidence" value="ECO:0007669"/>
    <property type="project" value="UniProtKB-KW"/>
</dbReference>
<sequence>MSRLVIRPSAPLSGEVTISGAKNSALKLMAACVLAEGRYVLRNVPAISDVEYMCALLEAMGMQTRRREDGALEIIRGPQIIPEAPYELVERMRASSAVLGPLLAAVGEARVAMPGGDDFGARPIDMHLHGLELLGAEFTLNHGIIQGRAKRLVGTEVVLDYPSVGATENLLMAAVLAEGRTTVRNAAREPEIADLGAFLNRMGGQILGAGSSVVTIDGVSELRAVEHTVIPDRIEVATFLCALGVAGGELTLQHVRPDHLDLLVEKLGAMGMRISPEPDGLWAMASGRPRPTNVATLPYPGLATDYLPLLVALQCFNTATSYATENVFSGRFRYVGELARMGAQVRVDGHHLVIDGVERLSGAPVRALDIRAGAALVVAALGAEGETVISEAHHLDRGYEGFTDRLSAVGVQIERLD</sequence>
<dbReference type="InterPro" id="IPR005750">
    <property type="entry name" value="UDP_GlcNAc_COvinyl_MurA"/>
</dbReference>
<accession>A0A6J6D1R4</accession>
<dbReference type="PANTHER" id="PTHR43783:SF1">
    <property type="entry name" value="UDP-N-ACETYLGLUCOSAMINE 1-CARBOXYVINYLTRANSFERASE"/>
    <property type="match status" value="1"/>
</dbReference>
<dbReference type="GO" id="GO:0005737">
    <property type="term" value="C:cytoplasm"/>
    <property type="evidence" value="ECO:0007669"/>
    <property type="project" value="UniProtKB-SubCell"/>
</dbReference>
<dbReference type="InterPro" id="IPR036968">
    <property type="entry name" value="Enolpyruvate_Tfrase_sf"/>
</dbReference>
<evidence type="ECO:0000256" key="12">
    <source>
        <dbReference type="ARBA" id="ARBA00039754"/>
    </source>
</evidence>
<feature type="domain" description="Enolpyruvate transferase" evidence="16">
    <location>
        <begin position="7"/>
        <end position="406"/>
    </location>
</feature>
<dbReference type="Gene3D" id="3.65.10.10">
    <property type="entry name" value="Enolpyruvate transferase domain"/>
    <property type="match status" value="2"/>
</dbReference>
<keyword evidence="6" id="KW-0133">Cell shape</keyword>
<dbReference type="HAMAP" id="MF_00111">
    <property type="entry name" value="MurA"/>
    <property type="match status" value="1"/>
</dbReference>
<evidence type="ECO:0000256" key="8">
    <source>
        <dbReference type="ARBA" id="ARBA00023306"/>
    </source>
</evidence>
<evidence type="ECO:0000256" key="10">
    <source>
        <dbReference type="ARBA" id="ARBA00038367"/>
    </source>
</evidence>
<evidence type="ECO:0000256" key="6">
    <source>
        <dbReference type="ARBA" id="ARBA00022960"/>
    </source>
</evidence>
<reference evidence="17" key="1">
    <citation type="submission" date="2020-05" db="EMBL/GenBank/DDBJ databases">
        <authorList>
            <person name="Chiriac C."/>
            <person name="Salcher M."/>
            <person name="Ghai R."/>
            <person name="Kavagutti S V."/>
        </authorList>
    </citation>
    <scope>NUCLEOTIDE SEQUENCE</scope>
</reference>
<dbReference type="AlphaFoldDB" id="A0A6J6D1R4"/>
<comment type="catalytic activity">
    <reaction evidence="15">
        <text>phosphoenolpyruvate + UDP-N-acetyl-alpha-D-glucosamine = UDP-N-acetyl-3-O-(1-carboxyvinyl)-alpha-D-glucosamine + phosphate</text>
        <dbReference type="Rhea" id="RHEA:18681"/>
        <dbReference type="ChEBI" id="CHEBI:43474"/>
        <dbReference type="ChEBI" id="CHEBI:57705"/>
        <dbReference type="ChEBI" id="CHEBI:58702"/>
        <dbReference type="ChEBI" id="CHEBI:68483"/>
        <dbReference type="EC" id="2.5.1.7"/>
    </reaction>
</comment>
<dbReference type="GO" id="GO:0008360">
    <property type="term" value="P:regulation of cell shape"/>
    <property type="evidence" value="ECO:0007669"/>
    <property type="project" value="UniProtKB-KW"/>
</dbReference>